<organism evidence="1 2">
    <name type="scientific">Serinibacter arcticus</name>
    <dbReference type="NCBI Taxonomy" id="1655435"/>
    <lineage>
        <taxon>Bacteria</taxon>
        <taxon>Bacillati</taxon>
        <taxon>Actinomycetota</taxon>
        <taxon>Actinomycetes</taxon>
        <taxon>Micrococcales</taxon>
        <taxon>Beutenbergiaceae</taxon>
        <taxon>Serinibacter</taxon>
    </lineage>
</organism>
<evidence type="ECO:0000313" key="2">
    <source>
        <dbReference type="Proteomes" id="UP000245166"/>
    </source>
</evidence>
<dbReference type="EMBL" id="PYHR01000002">
    <property type="protein sequence ID" value="PWD51583.1"/>
    <property type="molecule type" value="Genomic_DNA"/>
</dbReference>
<comment type="caution">
    <text evidence="1">The sequence shown here is derived from an EMBL/GenBank/DDBJ whole genome shotgun (WGS) entry which is preliminary data.</text>
</comment>
<keyword evidence="2" id="KW-1185">Reference proteome</keyword>
<sequence>MSGADARRRLTPGAVVPGVVLLALAMGLGVHEANRKVVPTVATTIHGTVGQELAVGGTRVEVLGASTAPVVRVEGTFSDEVTEPTTTGEWLVLRVRFAGEREPSAVRRYVWRDTEGVEYQTSQWFDYGYPFAQPDEWWHEDVVFEVPPAALESGTLLLLPEGQNWALPMEVGAIRVDDVEVVDVIDAVDATVGEAP</sequence>
<evidence type="ECO:0008006" key="3">
    <source>
        <dbReference type="Google" id="ProtNLM"/>
    </source>
</evidence>
<dbReference type="AlphaFoldDB" id="A0A2U1ZXB3"/>
<name>A0A2U1ZXB3_9MICO</name>
<dbReference type="OrthoDB" id="4833084at2"/>
<accession>A0A2U1ZXB3</accession>
<gene>
    <name evidence="1" type="ORF">C8046_13960</name>
</gene>
<proteinExistence type="predicted"/>
<dbReference type="Proteomes" id="UP000245166">
    <property type="component" value="Unassembled WGS sequence"/>
</dbReference>
<dbReference type="RefSeq" id="WP_109229962.1">
    <property type="nucleotide sequence ID" value="NZ_PYHR01000002.1"/>
</dbReference>
<reference evidence="1 2" key="1">
    <citation type="submission" date="2018-03" db="EMBL/GenBank/DDBJ databases">
        <title>Genome assembly of novel Miniimonas species PCH200.</title>
        <authorList>
            <person name="Thakur V."/>
            <person name="Kumar V."/>
            <person name="Singh D."/>
        </authorList>
    </citation>
    <scope>NUCLEOTIDE SEQUENCE [LARGE SCALE GENOMIC DNA]</scope>
    <source>
        <strain evidence="1 2">PCH200</strain>
    </source>
</reference>
<protein>
    <recommendedName>
        <fullName evidence="3">DUF4352 domain-containing protein</fullName>
    </recommendedName>
</protein>
<evidence type="ECO:0000313" key="1">
    <source>
        <dbReference type="EMBL" id="PWD51583.1"/>
    </source>
</evidence>